<proteinExistence type="predicted"/>
<dbReference type="Proteomes" id="UP001172630">
    <property type="component" value="Unassembled WGS sequence"/>
</dbReference>
<dbReference type="Pfam" id="PF12263">
    <property type="entry name" value="DUF3611"/>
    <property type="match status" value="1"/>
</dbReference>
<dbReference type="EMBL" id="JARFYN010000029">
    <property type="protein sequence ID" value="MDL2408131.1"/>
    <property type="molecule type" value="Genomic_DNA"/>
</dbReference>
<protein>
    <submittedName>
        <fullName evidence="2">DUF3611 family protein</fullName>
    </submittedName>
</protein>
<gene>
    <name evidence="2" type="ORF">PY650_21240</name>
</gene>
<sequence length="186" mass="20249">MLNDSLARKLQFAGRVGFWAQLGVGSISLLMAISAFVVDRTAGVGTRGTVALIQYLTIGSLLILLFTTIWSYQYILAGRRIDDGRPVPNSLPRTVWTGLVASTIGIVFSMLIILFEVTQLFLYFLRAPQAGVPVVQTTSGPTSWVSAGDILSLTVIILTTFVEVLVLALGLWLLFSITYRQHGASR</sequence>
<feature type="transmembrane region" description="Helical" evidence="1">
    <location>
        <begin position="150"/>
        <end position="175"/>
    </location>
</feature>
<feature type="transmembrane region" description="Helical" evidence="1">
    <location>
        <begin position="95"/>
        <end position="115"/>
    </location>
</feature>
<keyword evidence="1" id="KW-0812">Transmembrane</keyword>
<evidence type="ECO:0000313" key="3">
    <source>
        <dbReference type="Proteomes" id="UP001172630"/>
    </source>
</evidence>
<evidence type="ECO:0000256" key="1">
    <source>
        <dbReference type="SAM" id="Phobius"/>
    </source>
</evidence>
<comment type="caution">
    <text evidence="2">The sequence shown here is derived from an EMBL/GenBank/DDBJ whole genome shotgun (WGS) entry which is preliminary data.</text>
</comment>
<keyword evidence="1" id="KW-0472">Membrane</keyword>
<organism evidence="2 3">
    <name type="scientific">Rhizobium calliandrae</name>
    <dbReference type="NCBI Taxonomy" id="1312182"/>
    <lineage>
        <taxon>Bacteria</taxon>
        <taxon>Pseudomonadati</taxon>
        <taxon>Pseudomonadota</taxon>
        <taxon>Alphaproteobacteria</taxon>
        <taxon>Hyphomicrobiales</taxon>
        <taxon>Rhizobiaceae</taxon>
        <taxon>Rhizobium/Agrobacterium group</taxon>
        <taxon>Rhizobium</taxon>
    </lineage>
</organism>
<dbReference type="InterPro" id="IPR022051">
    <property type="entry name" value="DUF3611"/>
</dbReference>
<reference evidence="2" key="1">
    <citation type="submission" date="2023-06" db="EMBL/GenBank/DDBJ databases">
        <title>Phylogenetic Diversity of Rhizobium strains.</title>
        <authorList>
            <person name="Moura F.T."/>
            <person name="Helene L.C.F."/>
            <person name="Hungria M."/>
        </authorList>
    </citation>
    <scope>NUCLEOTIDE SEQUENCE</scope>
    <source>
        <strain evidence="2">CCGE524</strain>
    </source>
</reference>
<accession>A0ABT7KI69</accession>
<feature type="transmembrane region" description="Helical" evidence="1">
    <location>
        <begin position="50"/>
        <end position="75"/>
    </location>
</feature>
<keyword evidence="1" id="KW-1133">Transmembrane helix</keyword>
<dbReference type="RefSeq" id="WP_285881524.1">
    <property type="nucleotide sequence ID" value="NZ_JARFYN010000029.1"/>
</dbReference>
<keyword evidence="3" id="KW-1185">Reference proteome</keyword>
<feature type="transmembrane region" description="Helical" evidence="1">
    <location>
        <begin position="12"/>
        <end position="38"/>
    </location>
</feature>
<evidence type="ECO:0000313" key="2">
    <source>
        <dbReference type="EMBL" id="MDL2408131.1"/>
    </source>
</evidence>
<name>A0ABT7KI69_9HYPH</name>